<dbReference type="EMBL" id="LVYD01000001">
    <property type="protein sequence ID" value="OQP67009.1"/>
    <property type="molecule type" value="Genomic_DNA"/>
</dbReference>
<dbReference type="AlphaFoldDB" id="A0A1V9G8P0"/>
<dbReference type="Proteomes" id="UP000192796">
    <property type="component" value="Unassembled WGS sequence"/>
</dbReference>
<dbReference type="STRING" id="1703345.A3860_01220"/>
<proteinExistence type="predicted"/>
<dbReference type="Pfam" id="PF13715">
    <property type="entry name" value="CarbopepD_reg_2"/>
    <property type="match status" value="1"/>
</dbReference>
<feature type="signal peptide" evidence="1">
    <location>
        <begin position="1"/>
        <end position="19"/>
    </location>
</feature>
<dbReference type="SUPFAM" id="SSF49464">
    <property type="entry name" value="Carboxypeptidase regulatory domain-like"/>
    <property type="match status" value="1"/>
</dbReference>
<comment type="caution">
    <text evidence="2">The sequence shown here is derived from an EMBL/GenBank/DDBJ whole genome shotgun (WGS) entry which is preliminary data.</text>
</comment>
<keyword evidence="3" id="KW-1185">Reference proteome</keyword>
<reference evidence="2 3" key="1">
    <citation type="submission" date="2016-03" db="EMBL/GenBank/DDBJ databases">
        <title>Niastella vici sp. nov., isolated from farmland soil.</title>
        <authorList>
            <person name="Chen L."/>
            <person name="Wang D."/>
            <person name="Yang S."/>
            <person name="Wang G."/>
        </authorList>
    </citation>
    <scope>NUCLEOTIDE SEQUENCE [LARGE SCALE GENOMIC DNA]</scope>
    <source>
        <strain evidence="2 3">DJ57</strain>
    </source>
</reference>
<evidence type="ECO:0008006" key="4">
    <source>
        <dbReference type="Google" id="ProtNLM"/>
    </source>
</evidence>
<evidence type="ECO:0000313" key="2">
    <source>
        <dbReference type="EMBL" id="OQP67009.1"/>
    </source>
</evidence>
<sequence length="360" mass="41578">MKNLLILFLSATCCTSLLAQEKTFSIMGKVIDAETKQPLPNASAYCQNTTQGTVSNNQGLFYMRLPNGGYDMVVTYTGYEKKIIRISNNQPQTDTMLVELGKADKSLTEVAVVASTEDPEGLTKYGKFFSENFIGNTASAGQCTIQNPEVLKFYYSKKRNRLKILAKEDLIIVNYFLGYKIRYQLDSFSYDYSSSITQYTGSPLFQEMDSTEDVKTQWKKNRAHTYLGSRLHFMRSFYDSTLIKEGFILEKLNDDQQNVKGTFITNPYNEQDYLSDSGDVEINWTGRYRISYGNVHPDKQFLEEYKLPPSTRFQITVLEIANPFVIEKNGYFYDQYDVTNTGYWAWKKLAELLPYDYEYR</sequence>
<dbReference type="RefSeq" id="WP_081144707.1">
    <property type="nucleotide sequence ID" value="NZ_LVYD01000001.1"/>
</dbReference>
<gene>
    <name evidence="2" type="ORF">A3860_01220</name>
</gene>
<dbReference type="OrthoDB" id="1223654at2"/>
<accession>A0A1V9G8P0</accession>
<feature type="chain" id="PRO_5012415750" description="Carboxypeptidase-like regulatory domain-containing protein" evidence="1">
    <location>
        <begin position="20"/>
        <end position="360"/>
    </location>
</feature>
<dbReference type="Gene3D" id="2.60.40.1120">
    <property type="entry name" value="Carboxypeptidase-like, regulatory domain"/>
    <property type="match status" value="1"/>
</dbReference>
<name>A0A1V9G8P0_9BACT</name>
<organism evidence="2 3">
    <name type="scientific">Niastella vici</name>
    <dbReference type="NCBI Taxonomy" id="1703345"/>
    <lineage>
        <taxon>Bacteria</taxon>
        <taxon>Pseudomonadati</taxon>
        <taxon>Bacteroidota</taxon>
        <taxon>Chitinophagia</taxon>
        <taxon>Chitinophagales</taxon>
        <taxon>Chitinophagaceae</taxon>
        <taxon>Niastella</taxon>
    </lineage>
</organism>
<keyword evidence="1" id="KW-0732">Signal</keyword>
<protein>
    <recommendedName>
        <fullName evidence="4">Carboxypeptidase-like regulatory domain-containing protein</fullName>
    </recommendedName>
</protein>
<evidence type="ECO:0000256" key="1">
    <source>
        <dbReference type="SAM" id="SignalP"/>
    </source>
</evidence>
<evidence type="ECO:0000313" key="3">
    <source>
        <dbReference type="Proteomes" id="UP000192796"/>
    </source>
</evidence>
<dbReference type="InterPro" id="IPR008969">
    <property type="entry name" value="CarboxyPept-like_regulatory"/>
</dbReference>